<dbReference type="AlphaFoldDB" id="A0A917EJH8"/>
<organism evidence="2 3">
    <name type="scientific">Actibacterium pelagium</name>
    <dbReference type="NCBI Taxonomy" id="2029103"/>
    <lineage>
        <taxon>Bacteria</taxon>
        <taxon>Pseudomonadati</taxon>
        <taxon>Pseudomonadota</taxon>
        <taxon>Alphaproteobacteria</taxon>
        <taxon>Rhodobacterales</taxon>
        <taxon>Roseobacteraceae</taxon>
        <taxon>Actibacterium</taxon>
    </lineage>
</organism>
<accession>A0A917EJH8</accession>
<dbReference type="Proteomes" id="UP000606730">
    <property type="component" value="Unassembled WGS sequence"/>
</dbReference>
<evidence type="ECO:0000256" key="1">
    <source>
        <dbReference type="SAM" id="MobiDB-lite"/>
    </source>
</evidence>
<evidence type="ECO:0000313" key="2">
    <source>
        <dbReference type="EMBL" id="GGE43393.1"/>
    </source>
</evidence>
<reference evidence="2" key="1">
    <citation type="journal article" date="2014" name="Int. J. Syst. Evol. Microbiol.">
        <title>Complete genome sequence of Corynebacterium casei LMG S-19264T (=DSM 44701T), isolated from a smear-ripened cheese.</title>
        <authorList>
            <consortium name="US DOE Joint Genome Institute (JGI-PGF)"/>
            <person name="Walter F."/>
            <person name="Albersmeier A."/>
            <person name="Kalinowski J."/>
            <person name="Ruckert C."/>
        </authorList>
    </citation>
    <scope>NUCLEOTIDE SEQUENCE</scope>
    <source>
        <strain evidence="2">CGMCC 1.16012</strain>
    </source>
</reference>
<proteinExistence type="predicted"/>
<feature type="region of interest" description="Disordered" evidence="1">
    <location>
        <begin position="28"/>
        <end position="54"/>
    </location>
</feature>
<evidence type="ECO:0000313" key="3">
    <source>
        <dbReference type="Proteomes" id="UP000606730"/>
    </source>
</evidence>
<protein>
    <submittedName>
        <fullName evidence="2">Uncharacterized protein</fullName>
    </submittedName>
</protein>
<dbReference type="EMBL" id="BMKN01000001">
    <property type="protein sequence ID" value="GGE43393.1"/>
    <property type="molecule type" value="Genomic_DNA"/>
</dbReference>
<keyword evidence="3" id="KW-1185">Reference proteome</keyword>
<comment type="caution">
    <text evidence="2">The sequence shown here is derived from an EMBL/GenBank/DDBJ whole genome shotgun (WGS) entry which is preliminary data.</text>
</comment>
<sequence length="54" mass="5433">MNLGISTHIFRLSFGTMDINALVISGSDPGAVPGGSTNNPSFGDHGAEIGSTDV</sequence>
<reference evidence="2" key="2">
    <citation type="submission" date="2020-09" db="EMBL/GenBank/DDBJ databases">
        <authorList>
            <person name="Sun Q."/>
            <person name="Zhou Y."/>
        </authorList>
    </citation>
    <scope>NUCLEOTIDE SEQUENCE</scope>
    <source>
        <strain evidence="2">CGMCC 1.16012</strain>
    </source>
</reference>
<name>A0A917EJH8_9RHOB</name>
<gene>
    <name evidence="2" type="ORF">GCM10011517_08790</name>
</gene>